<organism evidence="1 2">
    <name type="scientific">Mycena belliarum</name>
    <dbReference type="NCBI Taxonomy" id="1033014"/>
    <lineage>
        <taxon>Eukaryota</taxon>
        <taxon>Fungi</taxon>
        <taxon>Dikarya</taxon>
        <taxon>Basidiomycota</taxon>
        <taxon>Agaricomycotina</taxon>
        <taxon>Agaricomycetes</taxon>
        <taxon>Agaricomycetidae</taxon>
        <taxon>Agaricales</taxon>
        <taxon>Marasmiineae</taxon>
        <taxon>Mycenaceae</taxon>
        <taxon>Mycena</taxon>
    </lineage>
</organism>
<protein>
    <submittedName>
        <fullName evidence="1">Uncharacterized protein</fullName>
    </submittedName>
</protein>
<evidence type="ECO:0000313" key="1">
    <source>
        <dbReference type="EMBL" id="KAJ7078837.1"/>
    </source>
</evidence>
<keyword evidence="2" id="KW-1185">Reference proteome</keyword>
<gene>
    <name evidence="1" type="ORF">B0H15DRAFT_859459</name>
</gene>
<proteinExistence type="predicted"/>
<dbReference type="AlphaFoldDB" id="A0AAD6XJE3"/>
<feature type="non-terminal residue" evidence="1">
    <location>
        <position position="1"/>
    </location>
</feature>
<evidence type="ECO:0000313" key="2">
    <source>
        <dbReference type="Proteomes" id="UP001222325"/>
    </source>
</evidence>
<accession>A0AAD6XJE3</accession>
<name>A0AAD6XJE3_9AGAR</name>
<sequence length="295" mass="32402">MIMIIFPASNLVHVPGPRSDSLAVCRRVRQRDPRACASTVHGPPDGAQTTRQCTAASARSCVTATPVVTRRLLTVAPMQILTQPALPAEGPPIFHIVRDLRGDAVDEIDDPHPPAGLYPDVILQLAGHLSDDYSPSPYQFHDLWEFVLTHWFPERDGYNIVPQWAIPYLGPRDANAANVTFAVLDAAAAPVLLLQVSAPRDFHNVHTREAAEALSAAHFEHVAPYCPLERMCVVSAMGKKWSALLRSPNLTAYEARSLGEERVDWMADVVSEVSYELMERLVADLKAGVPTTSLY</sequence>
<dbReference type="EMBL" id="JARJCN010000063">
    <property type="protein sequence ID" value="KAJ7078837.1"/>
    <property type="molecule type" value="Genomic_DNA"/>
</dbReference>
<comment type="caution">
    <text evidence="1">The sequence shown here is derived from an EMBL/GenBank/DDBJ whole genome shotgun (WGS) entry which is preliminary data.</text>
</comment>
<dbReference type="Proteomes" id="UP001222325">
    <property type="component" value="Unassembled WGS sequence"/>
</dbReference>
<reference evidence="1" key="1">
    <citation type="submission" date="2023-03" db="EMBL/GenBank/DDBJ databases">
        <title>Massive genome expansion in bonnet fungi (Mycena s.s.) driven by repeated elements and novel gene families across ecological guilds.</title>
        <authorList>
            <consortium name="Lawrence Berkeley National Laboratory"/>
            <person name="Harder C.B."/>
            <person name="Miyauchi S."/>
            <person name="Viragh M."/>
            <person name="Kuo A."/>
            <person name="Thoen E."/>
            <person name="Andreopoulos B."/>
            <person name="Lu D."/>
            <person name="Skrede I."/>
            <person name="Drula E."/>
            <person name="Henrissat B."/>
            <person name="Morin E."/>
            <person name="Kohler A."/>
            <person name="Barry K."/>
            <person name="LaButti K."/>
            <person name="Morin E."/>
            <person name="Salamov A."/>
            <person name="Lipzen A."/>
            <person name="Mereny Z."/>
            <person name="Hegedus B."/>
            <person name="Baldrian P."/>
            <person name="Stursova M."/>
            <person name="Weitz H."/>
            <person name="Taylor A."/>
            <person name="Grigoriev I.V."/>
            <person name="Nagy L.G."/>
            <person name="Martin F."/>
            <person name="Kauserud H."/>
        </authorList>
    </citation>
    <scope>NUCLEOTIDE SEQUENCE</scope>
    <source>
        <strain evidence="1">CBHHK173m</strain>
    </source>
</reference>